<proteinExistence type="predicted"/>
<name>A0A5P8W7V1_9NOSO</name>
<protein>
    <submittedName>
        <fullName evidence="1">Uncharacterized protein</fullName>
    </submittedName>
</protein>
<sequence>MVARDISLNHFGSGSLFFNNLYAAPAQGGSFRQMKHRFSAPA</sequence>
<evidence type="ECO:0000313" key="2">
    <source>
        <dbReference type="Proteomes" id="UP000326678"/>
    </source>
</evidence>
<dbReference type="EMBL" id="CP045226">
    <property type="protein sequence ID" value="QFS48652.1"/>
    <property type="molecule type" value="Genomic_DNA"/>
</dbReference>
<dbReference type="KEGG" id="nsh:GXM_06146"/>
<dbReference type="AlphaFoldDB" id="A0A5P8W7V1"/>
<organism evidence="1 2">
    <name type="scientific">Nostoc sphaeroides CCNUC1</name>
    <dbReference type="NCBI Taxonomy" id="2653204"/>
    <lineage>
        <taxon>Bacteria</taxon>
        <taxon>Bacillati</taxon>
        <taxon>Cyanobacteriota</taxon>
        <taxon>Cyanophyceae</taxon>
        <taxon>Nostocales</taxon>
        <taxon>Nostocaceae</taxon>
        <taxon>Nostoc</taxon>
    </lineage>
</organism>
<dbReference type="Proteomes" id="UP000326678">
    <property type="component" value="Chromosome Gxm1"/>
</dbReference>
<keyword evidence="2" id="KW-1185">Reference proteome</keyword>
<reference evidence="1 2" key="1">
    <citation type="submission" date="2019-10" db="EMBL/GenBank/DDBJ databases">
        <title>Genomic and transcriptomic insights into the perfect genentic adaptation of a filamentous nitrogen-fixing cyanobacterium to rice fields.</title>
        <authorList>
            <person name="Chen Z."/>
        </authorList>
    </citation>
    <scope>NUCLEOTIDE SEQUENCE [LARGE SCALE GENOMIC DNA]</scope>
    <source>
        <strain evidence="1">CCNUC1</strain>
    </source>
</reference>
<evidence type="ECO:0000313" key="1">
    <source>
        <dbReference type="EMBL" id="QFS48652.1"/>
    </source>
</evidence>
<accession>A0A5P8W7V1</accession>
<gene>
    <name evidence="1" type="ORF">GXM_06146</name>
</gene>